<dbReference type="Gene3D" id="2.30.140.50">
    <property type="entry name" value="Protein of unknown function DUF2790"/>
    <property type="match status" value="1"/>
</dbReference>
<evidence type="ECO:0000313" key="3">
    <source>
        <dbReference type="Proteomes" id="UP000501063"/>
    </source>
</evidence>
<gene>
    <name evidence="2" type="ORF">G5B91_32650</name>
</gene>
<organism evidence="2 3">
    <name type="scientific">Pseudomonas nitroreducens</name>
    <dbReference type="NCBI Taxonomy" id="46680"/>
    <lineage>
        <taxon>Bacteria</taxon>
        <taxon>Pseudomonadati</taxon>
        <taxon>Pseudomonadota</taxon>
        <taxon>Gammaproteobacteria</taxon>
        <taxon>Pseudomonadales</taxon>
        <taxon>Pseudomonadaceae</taxon>
        <taxon>Pseudomonas</taxon>
    </lineage>
</organism>
<reference evidence="2 3" key="1">
    <citation type="submission" date="2020-02" db="EMBL/GenBank/DDBJ databases">
        <title>Integrative conjugative elements (ICEs) and plasmids drive adaptation of Pseudomonas nitroreducens strain HBP1 to wastewater environment.</title>
        <authorList>
            <person name="Sentchilo V."/>
            <person name="Carraro N."/>
            <person name="Bertelli C."/>
            <person name="van der Meer J.R."/>
        </authorList>
    </citation>
    <scope>NUCLEOTIDE SEQUENCE [LARGE SCALE GENOMIC DNA]</scope>
    <source>
        <strain evidence="2 3">HBP1</strain>
        <plasmid evidence="3">ppnihbp1_2</plasmid>
    </source>
</reference>
<dbReference type="EMBL" id="CP049141">
    <property type="protein sequence ID" value="QIE91109.1"/>
    <property type="molecule type" value="Genomic_DNA"/>
</dbReference>
<protein>
    <submittedName>
        <fullName evidence="2">DUF2790 domain-containing protein</fullName>
    </submittedName>
</protein>
<keyword evidence="2" id="KW-0614">Plasmid</keyword>
<feature type="signal peptide" evidence="1">
    <location>
        <begin position="1"/>
        <end position="26"/>
    </location>
</feature>
<dbReference type="AlphaFoldDB" id="A0A6G6J704"/>
<evidence type="ECO:0000256" key="1">
    <source>
        <dbReference type="SAM" id="SignalP"/>
    </source>
</evidence>
<accession>A0A6G6J704</accession>
<keyword evidence="1" id="KW-0732">Signal</keyword>
<dbReference type="Pfam" id="PF10976">
    <property type="entry name" value="DUF2790"/>
    <property type="match status" value="1"/>
</dbReference>
<proteinExistence type="predicted"/>
<name>A0A6G6J704_PSENT</name>
<dbReference type="RefSeq" id="WP_024766053.1">
    <property type="nucleotide sequence ID" value="NZ_CP049141.1"/>
</dbReference>
<feature type="chain" id="PRO_5026190553" evidence="1">
    <location>
        <begin position="27"/>
        <end position="116"/>
    </location>
</feature>
<sequence length="116" mass="12938">MSKYKLSRAASATAIFLLIKASLAYAEVVPEEYTQRMEALNYQAVSIYAGRTGKTIPTVEDYRYGMKMDVEKVIHVTPTATANLCGNVPRLMTYENSGGELKTIRYSVSGNCRNER</sequence>
<dbReference type="KEGG" id="pnt:G5B91_32650"/>
<dbReference type="Proteomes" id="UP000501063">
    <property type="component" value="Plasmid pPniHBP1_2"/>
</dbReference>
<geneLocation type="plasmid" evidence="3">
    <name>ppnihbp1_2</name>
</geneLocation>
<dbReference type="InterPro" id="IPR021245">
    <property type="entry name" value="DUF2790"/>
</dbReference>
<evidence type="ECO:0000313" key="2">
    <source>
        <dbReference type="EMBL" id="QIE91109.1"/>
    </source>
</evidence>